<dbReference type="PANTHER" id="PTHR43895:SF32">
    <property type="entry name" value="SERINE_THREONINE-PROTEIN KINASE CHK1"/>
    <property type="match status" value="1"/>
</dbReference>
<evidence type="ECO:0000256" key="1">
    <source>
        <dbReference type="ARBA" id="ARBA00012513"/>
    </source>
</evidence>
<evidence type="ECO:0000256" key="2">
    <source>
        <dbReference type="ARBA" id="ARBA00022527"/>
    </source>
</evidence>
<feature type="binding site" evidence="9">
    <location>
        <position position="37"/>
    </location>
    <ligand>
        <name>ATP</name>
        <dbReference type="ChEBI" id="CHEBI:30616"/>
    </ligand>
</feature>
<feature type="region of interest" description="Disordered" evidence="10">
    <location>
        <begin position="699"/>
        <end position="860"/>
    </location>
</feature>
<dbReference type="InterPro" id="IPR008271">
    <property type="entry name" value="Ser/Thr_kinase_AS"/>
</dbReference>
<organism evidence="12 13">
    <name type="scientific">Porphyra umbilicalis</name>
    <name type="common">Purple laver</name>
    <name type="synonym">Red alga</name>
    <dbReference type="NCBI Taxonomy" id="2786"/>
    <lineage>
        <taxon>Eukaryota</taxon>
        <taxon>Rhodophyta</taxon>
        <taxon>Bangiophyceae</taxon>
        <taxon>Bangiales</taxon>
        <taxon>Bangiaceae</taxon>
        <taxon>Porphyra</taxon>
    </lineage>
</organism>
<dbReference type="InterPro" id="IPR000719">
    <property type="entry name" value="Prot_kinase_dom"/>
</dbReference>
<evidence type="ECO:0000259" key="11">
    <source>
        <dbReference type="PROSITE" id="PS50011"/>
    </source>
</evidence>
<evidence type="ECO:0000256" key="9">
    <source>
        <dbReference type="PROSITE-ProRule" id="PRU10141"/>
    </source>
</evidence>
<evidence type="ECO:0000256" key="8">
    <source>
        <dbReference type="ARBA" id="ARBA00048679"/>
    </source>
</evidence>
<feature type="region of interest" description="Disordered" evidence="10">
    <location>
        <begin position="1408"/>
        <end position="1552"/>
    </location>
</feature>
<dbReference type="PROSITE" id="PS00107">
    <property type="entry name" value="PROTEIN_KINASE_ATP"/>
    <property type="match status" value="1"/>
</dbReference>
<evidence type="ECO:0000313" key="13">
    <source>
        <dbReference type="Proteomes" id="UP000218209"/>
    </source>
</evidence>
<protein>
    <recommendedName>
        <fullName evidence="1">non-specific serine/threonine protein kinase</fullName>
        <ecNumber evidence="1">2.7.11.1</ecNumber>
    </recommendedName>
</protein>
<keyword evidence="5" id="KW-0418">Kinase</keyword>
<name>A0A1X6PIR1_PORUM</name>
<dbReference type="EMBL" id="KV918769">
    <property type="protein sequence ID" value="OSX80727.1"/>
    <property type="molecule type" value="Genomic_DNA"/>
</dbReference>
<comment type="catalytic activity">
    <reaction evidence="7">
        <text>L-threonyl-[protein] + ATP = O-phospho-L-threonyl-[protein] + ADP + H(+)</text>
        <dbReference type="Rhea" id="RHEA:46608"/>
        <dbReference type="Rhea" id="RHEA-COMP:11060"/>
        <dbReference type="Rhea" id="RHEA-COMP:11605"/>
        <dbReference type="ChEBI" id="CHEBI:15378"/>
        <dbReference type="ChEBI" id="CHEBI:30013"/>
        <dbReference type="ChEBI" id="CHEBI:30616"/>
        <dbReference type="ChEBI" id="CHEBI:61977"/>
        <dbReference type="ChEBI" id="CHEBI:456216"/>
        <dbReference type="EC" id="2.7.11.1"/>
    </reaction>
</comment>
<evidence type="ECO:0000256" key="3">
    <source>
        <dbReference type="ARBA" id="ARBA00022679"/>
    </source>
</evidence>
<evidence type="ECO:0000256" key="6">
    <source>
        <dbReference type="ARBA" id="ARBA00022840"/>
    </source>
</evidence>
<evidence type="ECO:0000256" key="7">
    <source>
        <dbReference type="ARBA" id="ARBA00047899"/>
    </source>
</evidence>
<feature type="compositionally biased region" description="Acidic residues" evidence="10">
    <location>
        <begin position="1180"/>
        <end position="1190"/>
    </location>
</feature>
<feature type="compositionally biased region" description="Polar residues" evidence="10">
    <location>
        <begin position="564"/>
        <end position="580"/>
    </location>
</feature>
<dbReference type="EC" id="2.7.11.1" evidence="1"/>
<keyword evidence="13" id="KW-1185">Reference proteome</keyword>
<feature type="region of interest" description="Disordered" evidence="10">
    <location>
        <begin position="1164"/>
        <end position="1194"/>
    </location>
</feature>
<dbReference type="Gene3D" id="1.10.510.10">
    <property type="entry name" value="Transferase(Phosphotransferase) domain 1"/>
    <property type="match status" value="1"/>
</dbReference>
<dbReference type="GO" id="GO:0005524">
    <property type="term" value="F:ATP binding"/>
    <property type="evidence" value="ECO:0007669"/>
    <property type="project" value="UniProtKB-UniRule"/>
</dbReference>
<feature type="compositionally biased region" description="Low complexity" evidence="10">
    <location>
        <begin position="638"/>
        <end position="648"/>
    </location>
</feature>
<reference evidence="12 13" key="1">
    <citation type="submission" date="2017-03" db="EMBL/GenBank/DDBJ databases">
        <title>WGS assembly of Porphyra umbilicalis.</title>
        <authorList>
            <person name="Brawley S.H."/>
            <person name="Blouin N.A."/>
            <person name="Ficko-Blean E."/>
            <person name="Wheeler G.L."/>
            <person name="Lohr M."/>
            <person name="Goodson H.V."/>
            <person name="Jenkins J.W."/>
            <person name="Blaby-Haas C.E."/>
            <person name="Helliwell K.E."/>
            <person name="Chan C."/>
            <person name="Marriage T."/>
            <person name="Bhattacharya D."/>
            <person name="Klein A.S."/>
            <person name="Badis Y."/>
            <person name="Brodie J."/>
            <person name="Cao Y."/>
            <person name="Collen J."/>
            <person name="Dittami S.M."/>
            <person name="Gachon C.M."/>
            <person name="Green B.R."/>
            <person name="Karpowicz S."/>
            <person name="Kim J.W."/>
            <person name="Kudahl U."/>
            <person name="Lin S."/>
            <person name="Michel G."/>
            <person name="Mittag M."/>
            <person name="Olson B.J."/>
            <person name="Pangilinan J."/>
            <person name="Peng Y."/>
            <person name="Qiu H."/>
            <person name="Shu S."/>
            <person name="Singer J.T."/>
            <person name="Smith A.G."/>
            <person name="Sprecher B.N."/>
            <person name="Wagner V."/>
            <person name="Wang W."/>
            <person name="Wang Z.-Y."/>
            <person name="Yan J."/>
            <person name="Yarish C."/>
            <person name="Zoeuner-Riek S."/>
            <person name="Zhuang Y."/>
            <person name="Zou Y."/>
            <person name="Lindquist E.A."/>
            <person name="Grimwood J."/>
            <person name="Barry K."/>
            <person name="Rokhsar D.S."/>
            <person name="Schmutz J."/>
            <person name="Stiller J.W."/>
            <person name="Grossman A.R."/>
            <person name="Prochnik S.E."/>
        </authorList>
    </citation>
    <scope>NUCLEOTIDE SEQUENCE [LARGE SCALE GENOMIC DNA]</scope>
    <source>
        <strain evidence="12">4086291</strain>
    </source>
</reference>
<feature type="region of interest" description="Disordered" evidence="10">
    <location>
        <begin position="376"/>
        <end position="477"/>
    </location>
</feature>
<evidence type="ECO:0000256" key="10">
    <source>
        <dbReference type="SAM" id="MobiDB-lite"/>
    </source>
</evidence>
<feature type="compositionally biased region" description="Basic and acidic residues" evidence="10">
    <location>
        <begin position="1416"/>
        <end position="1445"/>
    </location>
</feature>
<dbReference type="SMART" id="SM00220">
    <property type="entry name" value="S_TKc"/>
    <property type="match status" value="1"/>
</dbReference>
<comment type="catalytic activity">
    <reaction evidence="8">
        <text>L-seryl-[protein] + ATP = O-phospho-L-seryl-[protein] + ADP + H(+)</text>
        <dbReference type="Rhea" id="RHEA:17989"/>
        <dbReference type="Rhea" id="RHEA-COMP:9863"/>
        <dbReference type="Rhea" id="RHEA-COMP:11604"/>
        <dbReference type="ChEBI" id="CHEBI:15378"/>
        <dbReference type="ChEBI" id="CHEBI:29999"/>
        <dbReference type="ChEBI" id="CHEBI:30616"/>
        <dbReference type="ChEBI" id="CHEBI:83421"/>
        <dbReference type="ChEBI" id="CHEBI:456216"/>
        <dbReference type="EC" id="2.7.11.1"/>
    </reaction>
</comment>
<sequence length="1754" mass="181632">MAARVGKYLLFETLGEGAFGKVKLGVHEDTGEQVAVKVMDKSDIKAQEMTMNVRREIAIMKALKHKNIVNLRHVLTSATKLYVVMDLVTGGELFTKILNEGKLPENVARRFFQQLIDGVDYCHRRGVCHRDLKPENLLIDDTNGELKITDFGLSAMKGASTTEELLHTQCGSPNYCAPEIISRAKQGYSGPLVDAWSCGIILFALLAGYLPFYDENTKALYRMIQCSDVVFPRAFPRGARTLVERLLHKDPERRLKLADVKRDPWFVIDYEGDSARPAEGTESPAAAGVNRGRSSRRKRPKRRQEEPAPSGSTETLPSAAAGSSGTVTAPPPRPRPVTADPLPPDAAAAEASSRRDSEAAAAAAAAATAAAAAAAAVAAAAASAAATSPSPTEDKRAAAPAPDAAVSPEPVPSLASPMSMPVSETPAAQPDAGIKDRAAALGTAAEDGPPPTVSPVREELAVDQFSGPAPPSYLPSVAEESPTVFTGVHESGNADDSDPVLNRAVAGAADGAAAPPVTHMASGGANPSAKDIALSPSEATSADLSGRVGVDAPRSAEIERGGWPTTSTAPQVVVIPNSSTADRELSPVTPADARNSMLLSFASSKESSHSARALADGVGADEDAAAVTERAPANGRVSSTSPPGLALPSSPPCPQQEFATVPSTKTMEQPIVSRAHEDPHALELRSVFAAVVGGRQDSVMRRASDASASDGDVQRTEQPSLPFWAQKQLTPVHRASSPVAPTTSSREPHRADSEEGFPRRRSAADVGSPLDAGAIFGVHLSRRSSEPGESPAVSIAAAASRDGTEPAVADKSTALATVPSSGSVGAPDDSAAEESAPPADPSPAVAAPVTVVESEPAVPSRIEQARRLFESSASVIRAPLEEYSFRQPTSPLVYAPAVLPALSARWPPLSSADAVDSSLPSAAERSEVERDQSGNAVEVRDGGSSAEIGAGAQELAGREVPGDPGAHGNPSEPADREVFADHAGPVDANPADPEASSDEVALTAEADRPVGEAEEPSNMGSVDAYETPAASGSDVVSPPVVAACPSSDAVGAEADLARRESRPFAEATLPSYPMNDFEDAEAAMEEEDLATAAAGLGLPLLAAADSTALAADGSQLVRQPVAVEPDLAAYQVLGRAVPDAPVSPSPLQPIKGDERAVEEPALTELAGPPDASLDAHDSDVEHEDEPEDDDPRSVPAHRIKAAVQRYQKLFQLEKGVGILASPSFKSRSANVGNQKQFGRLAAFEGVLPVEPQDEAAEAASLAVSTETLQLYRDAKSVTGMWGILLVQEGIGRQRAANGPTIVTPDAKQSISLEEMDAFERLLDFWQRQRDRDHTLDDITPLPDNEAASLRALLSTLRPPPADDVGEAVEIVDADEAQVLLSQEQSAAGEQIDEPDDTAADTQGLVRTEAGTAGHGDSFRSRASNEDGEDHRTDSDERSVDGKDSVAVRSGMKHSTTTEDFSPPAAPESVGRRSGSAPQLKPDEGDSPNGSADANGGGALPSMALSTSADASKRPPKHSRNGSNGSGMFSSRSGSNQGGGQAGGAVRKPLPSEKSADGLETLASAKSGSAGAPLPAGDSAAAGMSAPDVGGLKSGASYSSVGSSGGGNGAGSSSSAPVARSRWGFRGMFGLLTGAAVAPPPPVPTAPMTEFKSALPPEKCALVLGRVLTSMNCNVMMKKGESKVRAEYPMKRGEKLLVSVSAHRDVHAGETVISFKRSRRDRSRTTGSPEFSEFVANVHTNFRRATGGGGGGPAR</sequence>
<feature type="compositionally biased region" description="Low complexity" evidence="10">
    <location>
        <begin position="826"/>
        <end position="860"/>
    </location>
</feature>
<dbReference type="InterPro" id="IPR011009">
    <property type="entry name" value="Kinase-like_dom_sf"/>
</dbReference>
<feature type="region of interest" description="Disordered" evidence="10">
    <location>
        <begin position="908"/>
        <end position="1037"/>
    </location>
</feature>
<dbReference type="PROSITE" id="PS00108">
    <property type="entry name" value="PROTEIN_KINASE_ST"/>
    <property type="match status" value="1"/>
</dbReference>
<keyword evidence="3" id="KW-0808">Transferase</keyword>
<evidence type="ECO:0000256" key="4">
    <source>
        <dbReference type="ARBA" id="ARBA00022741"/>
    </source>
</evidence>
<feature type="compositionally biased region" description="Low complexity" evidence="10">
    <location>
        <begin position="336"/>
        <end position="351"/>
    </location>
</feature>
<feature type="compositionally biased region" description="Low complexity" evidence="10">
    <location>
        <begin position="1028"/>
        <end position="1037"/>
    </location>
</feature>
<keyword evidence="6 9" id="KW-0067">ATP-binding</keyword>
<gene>
    <name evidence="12" type="ORF">BU14_0033s0071</name>
</gene>
<feature type="region of interest" description="Disordered" evidence="10">
    <location>
        <begin position="1597"/>
        <end position="1616"/>
    </location>
</feature>
<dbReference type="InterPro" id="IPR017441">
    <property type="entry name" value="Protein_kinase_ATP_BS"/>
</dbReference>
<feature type="domain" description="Protein kinase" evidence="11">
    <location>
        <begin position="8"/>
        <end position="266"/>
    </location>
</feature>
<dbReference type="SUPFAM" id="SSF56112">
    <property type="entry name" value="Protein kinase-like (PK-like)"/>
    <property type="match status" value="1"/>
</dbReference>
<feature type="compositionally biased region" description="Low complexity" evidence="10">
    <location>
        <begin position="376"/>
        <end position="388"/>
    </location>
</feature>
<evidence type="ECO:0000256" key="5">
    <source>
        <dbReference type="ARBA" id="ARBA00022777"/>
    </source>
</evidence>
<dbReference type="FunFam" id="3.30.200.20:FF:000003">
    <property type="entry name" value="Non-specific serine/threonine protein kinase"/>
    <property type="match status" value="1"/>
</dbReference>
<feature type="compositionally biased region" description="Basic and acidic residues" evidence="10">
    <location>
        <begin position="746"/>
        <end position="758"/>
    </location>
</feature>
<feature type="compositionally biased region" description="Polar residues" evidence="10">
    <location>
        <begin position="814"/>
        <end position="823"/>
    </location>
</feature>
<feature type="region of interest" description="Disordered" evidence="10">
    <location>
        <begin position="274"/>
        <end position="354"/>
    </location>
</feature>
<keyword evidence="4 9" id="KW-0547">Nucleotide-binding</keyword>
<dbReference type="GO" id="GO:0007165">
    <property type="term" value="P:signal transduction"/>
    <property type="evidence" value="ECO:0007669"/>
    <property type="project" value="TreeGrafter"/>
</dbReference>
<dbReference type="PROSITE" id="PS50011">
    <property type="entry name" value="PROTEIN_KINASE_DOM"/>
    <property type="match status" value="1"/>
</dbReference>
<feature type="compositionally biased region" description="Low complexity" evidence="10">
    <location>
        <begin position="318"/>
        <end position="328"/>
    </location>
</feature>
<dbReference type="Pfam" id="PF00069">
    <property type="entry name" value="Pkinase"/>
    <property type="match status" value="1"/>
</dbReference>
<dbReference type="GO" id="GO:0004674">
    <property type="term" value="F:protein serine/threonine kinase activity"/>
    <property type="evidence" value="ECO:0007669"/>
    <property type="project" value="UniProtKB-KW"/>
</dbReference>
<feature type="region of interest" description="Disordered" evidence="10">
    <location>
        <begin position="515"/>
        <end position="591"/>
    </location>
</feature>
<dbReference type="CDD" id="cd14003">
    <property type="entry name" value="STKc_AMPK-like"/>
    <property type="match status" value="1"/>
</dbReference>
<proteinExistence type="predicted"/>
<accession>A0A1X6PIR1</accession>
<dbReference type="FunFam" id="1.10.510.10:FF:000571">
    <property type="entry name" value="Maternal embryonic leucine zipper kinase"/>
    <property type="match status" value="1"/>
</dbReference>
<keyword evidence="2" id="KW-0723">Serine/threonine-protein kinase</keyword>
<feature type="compositionally biased region" description="Basic residues" evidence="10">
    <location>
        <begin position="293"/>
        <end position="302"/>
    </location>
</feature>
<dbReference type="Proteomes" id="UP000218209">
    <property type="component" value="Unassembled WGS sequence"/>
</dbReference>
<evidence type="ECO:0000313" key="12">
    <source>
        <dbReference type="EMBL" id="OSX80727.1"/>
    </source>
</evidence>
<dbReference type="PANTHER" id="PTHR43895">
    <property type="entry name" value="CALCIUM/CALMODULIN-DEPENDENT PROTEIN KINASE KINASE-RELATED"/>
    <property type="match status" value="1"/>
</dbReference>
<feature type="compositionally biased region" description="Low complexity" evidence="10">
    <location>
        <begin position="398"/>
        <end position="408"/>
    </location>
</feature>
<feature type="region of interest" description="Disordered" evidence="10">
    <location>
        <begin position="622"/>
        <end position="663"/>
    </location>
</feature>